<accession>X1F9C6</accession>
<dbReference type="InterPro" id="IPR043168">
    <property type="entry name" value="DegV_C"/>
</dbReference>
<evidence type="ECO:0000313" key="1">
    <source>
        <dbReference type="EMBL" id="GAH41552.1"/>
    </source>
</evidence>
<sequence length="50" mass="5541">QANAPQDAEQLKQMVLAQFQCDELYVVDVPLITAVHNGQGLIEFGFYSSN</sequence>
<protein>
    <submittedName>
        <fullName evidence="1">Uncharacterized protein</fullName>
    </submittedName>
</protein>
<proteinExistence type="predicted"/>
<organism evidence="1">
    <name type="scientific">marine sediment metagenome</name>
    <dbReference type="NCBI Taxonomy" id="412755"/>
    <lineage>
        <taxon>unclassified sequences</taxon>
        <taxon>metagenomes</taxon>
        <taxon>ecological metagenomes</taxon>
    </lineage>
</organism>
<comment type="caution">
    <text evidence="1">The sequence shown here is derived from an EMBL/GenBank/DDBJ whole genome shotgun (WGS) entry which is preliminary data.</text>
</comment>
<feature type="non-terminal residue" evidence="1">
    <location>
        <position position="1"/>
    </location>
</feature>
<dbReference type="EMBL" id="BARU01005803">
    <property type="protein sequence ID" value="GAH41552.1"/>
    <property type="molecule type" value="Genomic_DNA"/>
</dbReference>
<name>X1F9C6_9ZZZZ</name>
<dbReference type="AlphaFoldDB" id="X1F9C6"/>
<gene>
    <name evidence="1" type="ORF">S03H2_11356</name>
</gene>
<dbReference type="Gene3D" id="3.30.1180.10">
    <property type="match status" value="1"/>
</dbReference>
<reference evidence="1" key="1">
    <citation type="journal article" date="2014" name="Front. Microbiol.">
        <title>High frequency of phylogenetically diverse reductive dehalogenase-homologous genes in deep subseafloor sedimentary metagenomes.</title>
        <authorList>
            <person name="Kawai M."/>
            <person name="Futagami T."/>
            <person name="Toyoda A."/>
            <person name="Takaki Y."/>
            <person name="Nishi S."/>
            <person name="Hori S."/>
            <person name="Arai W."/>
            <person name="Tsubouchi T."/>
            <person name="Morono Y."/>
            <person name="Uchiyama I."/>
            <person name="Ito T."/>
            <person name="Fujiyama A."/>
            <person name="Inagaki F."/>
            <person name="Takami H."/>
        </authorList>
    </citation>
    <scope>NUCLEOTIDE SEQUENCE</scope>
    <source>
        <strain evidence="1">Expedition CK06-06</strain>
    </source>
</reference>